<name>A0A6L8LN01_9RHOB</name>
<dbReference type="RefSeq" id="WP_160975172.1">
    <property type="nucleotide sequence ID" value="NZ_WWEN01000010.1"/>
</dbReference>
<organism evidence="3 4">
    <name type="scientific">Thalassovita mangrovi</name>
    <dbReference type="NCBI Taxonomy" id="2692236"/>
    <lineage>
        <taxon>Bacteria</taxon>
        <taxon>Pseudomonadati</taxon>
        <taxon>Pseudomonadota</taxon>
        <taxon>Alphaproteobacteria</taxon>
        <taxon>Rhodobacterales</taxon>
        <taxon>Roseobacteraceae</taxon>
        <taxon>Thalassovita</taxon>
    </lineage>
</organism>
<proteinExistence type="inferred from homology"/>
<dbReference type="AlphaFoldDB" id="A0A6L8LN01"/>
<evidence type="ECO:0000313" key="4">
    <source>
        <dbReference type="Proteomes" id="UP000479043"/>
    </source>
</evidence>
<dbReference type="Pfam" id="PF02622">
    <property type="entry name" value="DUF179"/>
    <property type="match status" value="1"/>
</dbReference>
<dbReference type="InterPro" id="IPR003774">
    <property type="entry name" value="AlgH-like"/>
</dbReference>
<dbReference type="EMBL" id="WWEN01000010">
    <property type="protein sequence ID" value="MYM57265.1"/>
    <property type="molecule type" value="Genomic_DNA"/>
</dbReference>
<reference evidence="3 4" key="1">
    <citation type="submission" date="2020-01" db="EMBL/GenBank/DDBJ databases">
        <authorList>
            <person name="Chen S."/>
        </authorList>
    </citation>
    <scope>NUCLEOTIDE SEQUENCE [LARGE SCALE GENOMIC DNA]</scope>
    <source>
        <strain evidence="3 4">GS-10</strain>
    </source>
</reference>
<accession>A0A6L8LN01</accession>
<comment type="similarity">
    <text evidence="1 2">Belongs to the UPF0301 (AlgH) family.</text>
</comment>
<dbReference type="Gene3D" id="3.40.1740.10">
    <property type="entry name" value="VC0467-like"/>
    <property type="match status" value="1"/>
</dbReference>
<dbReference type="SUPFAM" id="SSF143456">
    <property type="entry name" value="VC0467-like"/>
    <property type="match status" value="1"/>
</dbReference>
<dbReference type="PANTHER" id="PTHR30327:SF1">
    <property type="entry name" value="UPF0301 PROTEIN YQGE"/>
    <property type="match status" value="1"/>
</dbReference>
<dbReference type="NCBIfam" id="NF001268">
    <property type="entry name" value="PRK00228.1-4"/>
    <property type="match status" value="1"/>
</dbReference>
<gene>
    <name evidence="3" type="ORF">GR167_18250</name>
</gene>
<sequence>MDLTGQLLIAMPGMGDPRFDHSVVLICAHSDEGAMGLIVNKPTEEIVLRDMLEQLSIDTCPATPQIGVHFGGPVETGRGFVLHSLDYVSSLNTLRVDAEFGLTATLDVLEELAQGKGPQKVLLALGYAGWGPGQLESEIAQNGWLTCPADGDLIFGADDAAKWEAALQSIGVDSLLLSADAGRA</sequence>
<evidence type="ECO:0000256" key="1">
    <source>
        <dbReference type="ARBA" id="ARBA00009600"/>
    </source>
</evidence>
<dbReference type="Proteomes" id="UP000479043">
    <property type="component" value="Unassembled WGS sequence"/>
</dbReference>
<protein>
    <recommendedName>
        <fullName evidence="2">UPF0301 protein GR167_18250</fullName>
    </recommendedName>
</protein>
<dbReference type="GO" id="GO:0005829">
    <property type="term" value="C:cytosol"/>
    <property type="evidence" value="ECO:0007669"/>
    <property type="project" value="TreeGrafter"/>
</dbReference>
<evidence type="ECO:0000313" key="3">
    <source>
        <dbReference type="EMBL" id="MYM57265.1"/>
    </source>
</evidence>
<dbReference type="PANTHER" id="PTHR30327">
    <property type="entry name" value="UNCHARACTERIZED PROTEIN YQGE"/>
    <property type="match status" value="1"/>
</dbReference>
<evidence type="ECO:0000256" key="2">
    <source>
        <dbReference type="HAMAP-Rule" id="MF_00758"/>
    </source>
</evidence>
<dbReference type="HAMAP" id="MF_00758">
    <property type="entry name" value="UPF0301"/>
    <property type="match status" value="1"/>
</dbReference>
<comment type="caution">
    <text evidence="3">The sequence shown here is derived from an EMBL/GenBank/DDBJ whole genome shotgun (WGS) entry which is preliminary data.</text>
</comment>
<keyword evidence="4" id="KW-1185">Reference proteome</keyword>